<keyword evidence="4" id="KW-0175">Coiled coil</keyword>
<feature type="compositionally biased region" description="Pro residues" evidence="5">
    <location>
        <begin position="32"/>
        <end position="42"/>
    </location>
</feature>
<dbReference type="AlphaFoldDB" id="A0AB40CYU2"/>
<evidence type="ECO:0000313" key="6">
    <source>
        <dbReference type="Proteomes" id="UP001515500"/>
    </source>
</evidence>
<feature type="compositionally biased region" description="Polar residues" evidence="5">
    <location>
        <begin position="16"/>
        <end position="25"/>
    </location>
</feature>
<evidence type="ECO:0000256" key="2">
    <source>
        <dbReference type="ARBA" id="ARBA00023163"/>
    </source>
</evidence>
<protein>
    <submittedName>
        <fullName evidence="7">Uncharacterized protein LOC120282432 isoform X1</fullName>
    </submittedName>
</protein>
<dbReference type="GeneID" id="120282432"/>
<sequence length="166" mass="18825">MEHDKKKVSMGKEMGENSSSSSVNQEKGKGLPVPPPPPPPPTIAQHPLDPKKLRRFSCMPACIHMLLNNRESSLRSRMKTEQRLKDAEQGVQSYTDQVNTMPIGIENAKNQIKLLRKENHDLKTKIFTLSSNRGSKEGVGLAVEEIMIKKNIEELNPLLHFRDRNY</sequence>
<dbReference type="PANTHER" id="PTHR46391">
    <property type="entry name" value="BASIC LEUCINE ZIPPER 34"/>
    <property type="match status" value="1"/>
</dbReference>
<evidence type="ECO:0000313" key="7">
    <source>
        <dbReference type="RefSeq" id="XP_039145178.1"/>
    </source>
</evidence>
<feature type="region of interest" description="Disordered" evidence="5">
    <location>
        <begin position="1"/>
        <end position="48"/>
    </location>
</feature>
<dbReference type="GO" id="GO:0045893">
    <property type="term" value="P:positive regulation of DNA-templated transcription"/>
    <property type="evidence" value="ECO:0007669"/>
    <property type="project" value="TreeGrafter"/>
</dbReference>
<dbReference type="InterPro" id="IPR052483">
    <property type="entry name" value="bZIP_transcription_regulators"/>
</dbReference>
<dbReference type="GO" id="GO:0005634">
    <property type="term" value="C:nucleus"/>
    <property type="evidence" value="ECO:0007669"/>
    <property type="project" value="TreeGrafter"/>
</dbReference>
<evidence type="ECO:0000256" key="1">
    <source>
        <dbReference type="ARBA" id="ARBA00023015"/>
    </source>
</evidence>
<gene>
    <name evidence="7" type="primary">LOC120282432</name>
</gene>
<keyword evidence="3" id="KW-0539">Nucleus</keyword>
<dbReference type="GO" id="GO:0003677">
    <property type="term" value="F:DNA binding"/>
    <property type="evidence" value="ECO:0007669"/>
    <property type="project" value="TreeGrafter"/>
</dbReference>
<evidence type="ECO:0000256" key="4">
    <source>
        <dbReference type="SAM" id="Coils"/>
    </source>
</evidence>
<dbReference type="RefSeq" id="XP_039145178.1">
    <property type="nucleotide sequence ID" value="XM_039289244.1"/>
</dbReference>
<evidence type="ECO:0000256" key="3">
    <source>
        <dbReference type="ARBA" id="ARBA00023242"/>
    </source>
</evidence>
<keyword evidence="1" id="KW-0805">Transcription regulation</keyword>
<feature type="coiled-coil region" evidence="4">
    <location>
        <begin position="77"/>
        <end position="125"/>
    </location>
</feature>
<organism evidence="6 7">
    <name type="scientific">Dioscorea cayennensis subsp. rotundata</name>
    <name type="common">White Guinea yam</name>
    <name type="synonym">Dioscorea rotundata</name>
    <dbReference type="NCBI Taxonomy" id="55577"/>
    <lineage>
        <taxon>Eukaryota</taxon>
        <taxon>Viridiplantae</taxon>
        <taxon>Streptophyta</taxon>
        <taxon>Embryophyta</taxon>
        <taxon>Tracheophyta</taxon>
        <taxon>Spermatophyta</taxon>
        <taxon>Magnoliopsida</taxon>
        <taxon>Liliopsida</taxon>
        <taxon>Dioscoreales</taxon>
        <taxon>Dioscoreaceae</taxon>
        <taxon>Dioscorea</taxon>
    </lineage>
</organism>
<proteinExistence type="predicted"/>
<dbReference type="Proteomes" id="UP001515500">
    <property type="component" value="Chromosome 18"/>
</dbReference>
<reference evidence="7" key="1">
    <citation type="submission" date="2025-08" db="UniProtKB">
        <authorList>
            <consortium name="RefSeq"/>
        </authorList>
    </citation>
    <scope>IDENTIFICATION</scope>
</reference>
<dbReference type="PANTHER" id="PTHR46391:SF35">
    <property type="entry name" value="BASIC LEUCINE ZIPPER 34-LIKE ISOFORM X1"/>
    <property type="match status" value="1"/>
</dbReference>
<name>A0AB40CYU2_DIOCR</name>
<keyword evidence="6" id="KW-1185">Reference proteome</keyword>
<evidence type="ECO:0000256" key="5">
    <source>
        <dbReference type="SAM" id="MobiDB-lite"/>
    </source>
</evidence>
<accession>A0AB40CYU2</accession>
<keyword evidence="2" id="KW-0804">Transcription</keyword>